<feature type="region of interest" description="Disordered" evidence="1">
    <location>
        <begin position="299"/>
        <end position="357"/>
    </location>
</feature>
<dbReference type="PANTHER" id="PTHR46148:SF59">
    <property type="entry name" value="NUCLEOTIDYLTRANSFERASE, RIBONUCLEASE H"/>
    <property type="match status" value="1"/>
</dbReference>
<dbReference type="InterPro" id="IPR041588">
    <property type="entry name" value="Integrase_H2C2"/>
</dbReference>
<dbReference type="Pfam" id="PF24626">
    <property type="entry name" value="SH3_Tf2-1"/>
    <property type="match status" value="1"/>
</dbReference>
<feature type="domain" description="Tf2-1-like SH3-like" evidence="4">
    <location>
        <begin position="902"/>
        <end position="966"/>
    </location>
</feature>
<evidence type="ECO:0000259" key="4">
    <source>
        <dbReference type="Pfam" id="PF24626"/>
    </source>
</evidence>
<feature type="compositionally biased region" description="Gly residues" evidence="1">
    <location>
        <begin position="320"/>
        <end position="348"/>
    </location>
</feature>
<sequence>LSKSSAGDSFSESSVGPFRKRCRSPGATMTSSIHASRALVPSHSNLLPPLKRFRDFISPEDSVEEDIDTDMLADIEIDDTAVGVAADMDVEAGVDAGISMEVDVEVYVEDEDEVEGEIESSDRGTMEVGVDVVVEIDIPDGMLMPDVVEHLEQVEEVVQDIYGHAMEIPLQRVEDIETGQRELEARSLIDGGERASLLDQVTSLERSNVILRGTFMMKSARADRFQRRMGFMESELRQIRRLVVELVVSSNISVNQVPHYGLSIKTITRSGMTPEAIKELINQRVVEALATYEENRAAKLDVKSQSHNGDDDDNENVRGNGNGNGGANGDRNGRGNGNENGNEGGNGNGNPNRNDRGAMHVARECTYHDFVKCQPLNFKGTEGVVGLTRWFEKMETVFHISNCPERYQVKYATCTLLNSALTWWNAHKRTIGADAAFAMSWRELMKLMTEVYCPRNEIQKMESELWNLTVKNNDLAAYTQRFQELTMMCTKMVPEEEDRVEKFIGGLPDNIQGNVIAAEPTRLQDVVRIANNLMDQKLKGYAVKNAENKRRLDNNQKDNHVQQPRTRDRMLVDKVWREPTRLVTMRKGDMLGLCLTATNGHYKNKCPKLKNQTRGNKARKKTNEARGKVYVLGGGEANPDFNIVIGLLGHPFNIDLMPVELGSFDVIIDMDWLVNHHAVIVCDEKIVRIPYGGCQTFMAQVMKKETEYKSEDKRLEDVPIVRDFLEVFPEDLPRLPPTRQIRYHPGKANVVADALSRKERIKPLRVRALVMTIGLNLPKRILNAQAKARKEENYGTDDLCGMIKKLEPHADGMLCLRNRSWIPCYGDLRALIMHESHKLNYSIHPGSDKVYRDLKKLYWWPNMKAEIATYVRNRLNGKVNETILEGSSLKAWRRNPLEFQVGDKVMLKVSPWKGVIHFGKQGKLNPRYIGPFKELAKVGTVSYRLELPNQLSRVHSTFHVSNLKRYLFDEPLAIPLDEILIDDKLNFIEELVEIMDREVKHLKQSRILIVKVH</sequence>
<dbReference type="GO" id="GO:0003964">
    <property type="term" value="F:RNA-directed DNA polymerase activity"/>
    <property type="evidence" value="ECO:0007669"/>
    <property type="project" value="UniProtKB-KW"/>
</dbReference>
<proteinExistence type="predicted"/>
<keyword evidence="5" id="KW-0695">RNA-directed DNA polymerase</keyword>
<organism evidence="5 6">
    <name type="scientific">Tanacetum coccineum</name>
    <dbReference type="NCBI Taxonomy" id="301880"/>
    <lineage>
        <taxon>Eukaryota</taxon>
        <taxon>Viridiplantae</taxon>
        <taxon>Streptophyta</taxon>
        <taxon>Embryophyta</taxon>
        <taxon>Tracheophyta</taxon>
        <taxon>Spermatophyta</taxon>
        <taxon>Magnoliopsida</taxon>
        <taxon>eudicotyledons</taxon>
        <taxon>Gunneridae</taxon>
        <taxon>Pentapetalae</taxon>
        <taxon>asterids</taxon>
        <taxon>campanulids</taxon>
        <taxon>Asterales</taxon>
        <taxon>Asteraceae</taxon>
        <taxon>Asteroideae</taxon>
        <taxon>Anthemideae</taxon>
        <taxon>Anthemidinae</taxon>
        <taxon>Tanacetum</taxon>
    </lineage>
</organism>
<reference evidence="5" key="1">
    <citation type="journal article" date="2022" name="Int. J. Mol. Sci.">
        <title>Draft Genome of Tanacetum Coccineum: Genomic Comparison of Closely Related Tanacetum-Family Plants.</title>
        <authorList>
            <person name="Yamashiro T."/>
            <person name="Shiraishi A."/>
            <person name="Nakayama K."/>
            <person name="Satake H."/>
        </authorList>
    </citation>
    <scope>NUCLEOTIDE SEQUENCE</scope>
</reference>
<evidence type="ECO:0000313" key="5">
    <source>
        <dbReference type="EMBL" id="GJT45640.1"/>
    </source>
</evidence>
<dbReference type="Pfam" id="PF08284">
    <property type="entry name" value="RVP_2"/>
    <property type="match status" value="1"/>
</dbReference>
<comment type="caution">
    <text evidence="5">The sequence shown here is derived from an EMBL/GenBank/DDBJ whole genome shotgun (WGS) entry which is preliminary data.</text>
</comment>
<evidence type="ECO:0000256" key="1">
    <source>
        <dbReference type="SAM" id="MobiDB-lite"/>
    </source>
</evidence>
<gene>
    <name evidence="5" type="ORF">Tco_0954355</name>
</gene>
<feature type="non-terminal residue" evidence="5">
    <location>
        <position position="1"/>
    </location>
</feature>
<evidence type="ECO:0000259" key="2">
    <source>
        <dbReference type="Pfam" id="PF03732"/>
    </source>
</evidence>
<feature type="region of interest" description="Disordered" evidence="1">
    <location>
        <begin position="1"/>
        <end position="33"/>
    </location>
</feature>
<dbReference type="Gene3D" id="1.10.340.70">
    <property type="match status" value="1"/>
</dbReference>
<feature type="compositionally biased region" description="Polar residues" evidence="1">
    <location>
        <begin position="1"/>
        <end position="14"/>
    </location>
</feature>
<keyword evidence="5" id="KW-0808">Transferase</keyword>
<dbReference type="Pfam" id="PF17921">
    <property type="entry name" value="Integrase_H2C2"/>
    <property type="match status" value="1"/>
</dbReference>
<accession>A0ABQ5E2I7</accession>
<feature type="domain" description="Retrotransposon gag" evidence="2">
    <location>
        <begin position="410"/>
        <end position="508"/>
    </location>
</feature>
<dbReference type="InterPro" id="IPR005162">
    <property type="entry name" value="Retrotrans_gag_dom"/>
</dbReference>
<protein>
    <submittedName>
        <fullName evidence="5">Reverse transcriptase domain-containing protein</fullName>
    </submittedName>
</protein>
<evidence type="ECO:0000313" key="6">
    <source>
        <dbReference type="Proteomes" id="UP001151760"/>
    </source>
</evidence>
<name>A0ABQ5E2I7_9ASTR</name>
<keyword evidence="6" id="KW-1185">Reference proteome</keyword>
<keyword evidence="5" id="KW-0548">Nucleotidyltransferase</keyword>
<dbReference type="PANTHER" id="PTHR46148">
    <property type="entry name" value="CHROMO DOMAIN-CONTAINING PROTEIN"/>
    <property type="match status" value="1"/>
</dbReference>
<feature type="domain" description="Integrase zinc-binding" evidence="3">
    <location>
        <begin position="827"/>
        <end position="873"/>
    </location>
</feature>
<dbReference type="EMBL" id="BQNB010015919">
    <property type="protein sequence ID" value="GJT45640.1"/>
    <property type="molecule type" value="Genomic_DNA"/>
</dbReference>
<dbReference type="Proteomes" id="UP001151760">
    <property type="component" value="Unassembled WGS sequence"/>
</dbReference>
<evidence type="ECO:0000259" key="3">
    <source>
        <dbReference type="Pfam" id="PF17921"/>
    </source>
</evidence>
<dbReference type="Pfam" id="PF03732">
    <property type="entry name" value="Retrotrans_gag"/>
    <property type="match status" value="1"/>
</dbReference>
<dbReference type="InterPro" id="IPR056924">
    <property type="entry name" value="SH3_Tf2-1"/>
</dbReference>
<reference evidence="5" key="2">
    <citation type="submission" date="2022-01" db="EMBL/GenBank/DDBJ databases">
        <authorList>
            <person name="Yamashiro T."/>
            <person name="Shiraishi A."/>
            <person name="Satake H."/>
            <person name="Nakayama K."/>
        </authorList>
    </citation>
    <scope>NUCLEOTIDE SEQUENCE</scope>
</reference>